<reference evidence="1 2" key="1">
    <citation type="submission" date="2021-09" db="EMBL/GenBank/DDBJ databases">
        <title>The complete genome sequence of a new microorganism.</title>
        <authorList>
            <person name="Zi Z."/>
        </authorList>
    </citation>
    <scope>NUCLEOTIDE SEQUENCE [LARGE SCALE GENOMIC DNA]</scope>
    <source>
        <strain evidence="1 2">WGZ8</strain>
    </source>
</reference>
<evidence type="ECO:0000313" key="2">
    <source>
        <dbReference type="Proteomes" id="UP000704176"/>
    </source>
</evidence>
<organism evidence="1 2">
    <name type="scientific">Microvirga puerhi</name>
    <dbReference type="NCBI Taxonomy" id="2876078"/>
    <lineage>
        <taxon>Bacteria</taxon>
        <taxon>Pseudomonadati</taxon>
        <taxon>Pseudomonadota</taxon>
        <taxon>Alphaproteobacteria</taxon>
        <taxon>Hyphomicrobiales</taxon>
        <taxon>Methylobacteriaceae</taxon>
        <taxon>Microvirga</taxon>
    </lineage>
</organism>
<proteinExistence type="predicted"/>
<dbReference type="RefSeq" id="WP_224314602.1">
    <property type="nucleotide sequence ID" value="NZ_JAIRBM010000012.1"/>
</dbReference>
<protein>
    <submittedName>
        <fullName evidence="1">Uncharacterized protein</fullName>
    </submittedName>
</protein>
<keyword evidence="2" id="KW-1185">Reference proteome</keyword>
<comment type="caution">
    <text evidence="1">The sequence shown here is derived from an EMBL/GenBank/DDBJ whole genome shotgun (WGS) entry which is preliminary data.</text>
</comment>
<evidence type="ECO:0000313" key="1">
    <source>
        <dbReference type="EMBL" id="MBZ6077848.1"/>
    </source>
</evidence>
<dbReference type="EMBL" id="JAIRBM010000012">
    <property type="protein sequence ID" value="MBZ6077848.1"/>
    <property type="molecule type" value="Genomic_DNA"/>
</dbReference>
<dbReference type="PROSITE" id="PS51257">
    <property type="entry name" value="PROKAR_LIPOPROTEIN"/>
    <property type="match status" value="1"/>
</dbReference>
<gene>
    <name evidence="1" type="ORF">K9B37_16330</name>
</gene>
<dbReference type="Proteomes" id="UP000704176">
    <property type="component" value="Unassembled WGS sequence"/>
</dbReference>
<sequence length="69" mass="7077">MIRLGWFVVGAIALLLGGCAVYGAAETTTVHIQGDQTRVTADRWEGAVACGPGTGQSPCSASSVREGIR</sequence>
<accession>A0ABS7VQL1</accession>
<name>A0ABS7VQL1_9HYPH</name>